<dbReference type="PANTHER" id="PTHR43248">
    <property type="entry name" value="2-SUCCINYL-6-HYDROXY-2,4-CYCLOHEXADIENE-1-CARBOXYLATE SYNTHASE"/>
    <property type="match status" value="1"/>
</dbReference>
<dbReference type="InterPro" id="IPR051601">
    <property type="entry name" value="Serine_prot/Carboxylest_S33"/>
</dbReference>
<proteinExistence type="inferred from homology"/>
<keyword evidence="2" id="KW-0378">Hydrolase</keyword>
<sequence length="434" mass="46810">MTDTATAVPGLRLPGLTVEELTLTVPVDRGYGQPLSTSGTGEEPATLEVFARILGTKDSAKPYLLYLQGGPGHEAFRATQSSPGWIERALKDFRIVMLDQRGTGRSTPIGWVDGHITGLPAGLDATDPEAVAGYLTHLRADSIIADAEDVRQALGAEQWSVLGQSFGGFCTLRYLNEHPEVIREALFTGGLPAVGRHPREVYAATWQQMTAKSRAFTARYPQAAAKLQELSARAASGLELPDGTIATGDHVRLLGHFLGASGGAERLAYLLEGDIDTAAFRYDFAAALPFAGRNPLYAVVHESCWADGGVTDWAAEAAMPEAVRTDPTLMAGEHMTPAVFTTGPLAVWKNIAERVAAHEWPRLWDAEKLRSAEVPAAAAVYFEDAYVPQQYSLETASLLPQMRPWVTNEYEHNGLSASSGAVLDQLLKLTRDEI</sequence>
<reference evidence="4 5" key="1">
    <citation type="submission" date="2017-09" db="EMBL/GenBank/DDBJ databases">
        <title>Bacterial strain isolated from the female urinary microbiota.</title>
        <authorList>
            <person name="Thomas-White K."/>
            <person name="Kumar N."/>
            <person name="Forster S."/>
            <person name="Putonti C."/>
            <person name="Lawley T."/>
            <person name="Wolfe A.J."/>
        </authorList>
    </citation>
    <scope>NUCLEOTIDE SEQUENCE [LARGE SCALE GENOMIC DNA]</scope>
    <source>
        <strain evidence="4 5">UMB0680</strain>
    </source>
</reference>
<dbReference type="RefSeq" id="WP_102161717.1">
    <property type="nucleotide sequence ID" value="NZ_PNFZ01000002.1"/>
</dbReference>
<dbReference type="AlphaFoldDB" id="A0A2N6PJN5"/>
<protein>
    <submittedName>
        <fullName evidence="4">Prolyl aminopeptidase</fullName>
    </submittedName>
</protein>
<dbReference type="InterPro" id="IPR000073">
    <property type="entry name" value="AB_hydrolase_1"/>
</dbReference>
<name>A0A2N6PJN5_9MICO</name>
<dbReference type="Pfam" id="PF00561">
    <property type="entry name" value="Abhydrolase_1"/>
    <property type="match status" value="1"/>
</dbReference>
<keyword evidence="5" id="KW-1185">Reference proteome</keyword>
<evidence type="ECO:0000313" key="4">
    <source>
        <dbReference type="EMBL" id="PMB98888.1"/>
    </source>
</evidence>
<dbReference type="PANTHER" id="PTHR43248:SF2">
    <property type="entry name" value="PROLYL AMINOPEPTIDASE"/>
    <property type="match status" value="1"/>
</dbReference>
<dbReference type="GO" id="GO:0006508">
    <property type="term" value="P:proteolysis"/>
    <property type="evidence" value="ECO:0007669"/>
    <property type="project" value="InterPro"/>
</dbReference>
<evidence type="ECO:0000259" key="3">
    <source>
        <dbReference type="Pfam" id="PF00561"/>
    </source>
</evidence>
<dbReference type="Gene3D" id="3.40.50.1820">
    <property type="entry name" value="alpha/beta hydrolase"/>
    <property type="match status" value="1"/>
</dbReference>
<keyword evidence="4" id="KW-0031">Aminopeptidase</keyword>
<dbReference type="OrthoDB" id="9796770at2"/>
<gene>
    <name evidence="4" type="ORF">CJ198_06255</name>
</gene>
<keyword evidence="4" id="KW-0645">Protease</keyword>
<dbReference type="GO" id="GO:0004177">
    <property type="term" value="F:aminopeptidase activity"/>
    <property type="evidence" value="ECO:0007669"/>
    <property type="project" value="UniProtKB-KW"/>
</dbReference>
<dbReference type="InterPro" id="IPR002410">
    <property type="entry name" value="Peptidase_S33"/>
</dbReference>
<dbReference type="InterPro" id="IPR029058">
    <property type="entry name" value="AB_hydrolase_fold"/>
</dbReference>
<comment type="similarity">
    <text evidence="1">Belongs to the peptidase S33 family.</text>
</comment>
<feature type="domain" description="AB hydrolase-1" evidence="3">
    <location>
        <begin position="64"/>
        <end position="218"/>
    </location>
</feature>
<dbReference type="EMBL" id="PNFZ01000002">
    <property type="protein sequence ID" value="PMB98888.1"/>
    <property type="molecule type" value="Genomic_DNA"/>
</dbReference>
<evidence type="ECO:0000256" key="2">
    <source>
        <dbReference type="ARBA" id="ARBA00022801"/>
    </source>
</evidence>
<evidence type="ECO:0000313" key="5">
    <source>
        <dbReference type="Proteomes" id="UP000235703"/>
    </source>
</evidence>
<evidence type="ECO:0000256" key="1">
    <source>
        <dbReference type="ARBA" id="ARBA00010088"/>
    </source>
</evidence>
<dbReference type="SUPFAM" id="SSF53474">
    <property type="entry name" value="alpha/beta-Hydrolases"/>
    <property type="match status" value="1"/>
</dbReference>
<comment type="caution">
    <text evidence="4">The sequence shown here is derived from an EMBL/GenBank/DDBJ whole genome shotgun (WGS) entry which is preliminary data.</text>
</comment>
<dbReference type="PRINTS" id="PR00793">
    <property type="entry name" value="PROAMNOPTASE"/>
</dbReference>
<dbReference type="Proteomes" id="UP000235703">
    <property type="component" value="Unassembled WGS sequence"/>
</dbReference>
<accession>A0A2N6PJN5</accession>
<organism evidence="4 5">
    <name type="scientific">Brevibacterium luteolum</name>
    <dbReference type="NCBI Taxonomy" id="199591"/>
    <lineage>
        <taxon>Bacteria</taxon>
        <taxon>Bacillati</taxon>
        <taxon>Actinomycetota</taxon>
        <taxon>Actinomycetes</taxon>
        <taxon>Micrococcales</taxon>
        <taxon>Brevibacteriaceae</taxon>
        <taxon>Brevibacterium</taxon>
    </lineage>
</organism>